<feature type="region of interest" description="Disordered" evidence="10">
    <location>
        <begin position="1"/>
        <end position="51"/>
    </location>
</feature>
<organism evidence="11 12">
    <name type="scientific">Ricinus communis</name>
    <name type="common">Castor bean</name>
    <dbReference type="NCBI Taxonomy" id="3988"/>
    <lineage>
        <taxon>Eukaryota</taxon>
        <taxon>Viridiplantae</taxon>
        <taxon>Streptophyta</taxon>
        <taxon>Embryophyta</taxon>
        <taxon>Tracheophyta</taxon>
        <taxon>Spermatophyta</taxon>
        <taxon>Magnoliopsida</taxon>
        <taxon>eudicotyledons</taxon>
        <taxon>Gunneridae</taxon>
        <taxon>Pentapetalae</taxon>
        <taxon>rosids</taxon>
        <taxon>fabids</taxon>
        <taxon>Malpighiales</taxon>
        <taxon>Euphorbiaceae</taxon>
        <taxon>Acalyphoideae</taxon>
        <taxon>Acalypheae</taxon>
        <taxon>Ricinus</taxon>
    </lineage>
</organism>
<dbReference type="SUPFAM" id="SSF52540">
    <property type="entry name" value="P-loop containing nucleoside triphosphate hydrolases"/>
    <property type="match status" value="1"/>
</dbReference>
<dbReference type="GO" id="GO:0006225">
    <property type="term" value="P:UDP biosynthetic process"/>
    <property type="evidence" value="ECO:0000318"/>
    <property type="project" value="GO_Central"/>
</dbReference>
<dbReference type="KEGG" id="rcu:8281349"/>
<dbReference type="GO" id="GO:0033862">
    <property type="term" value="F:UMP kinase activity"/>
    <property type="evidence" value="ECO:0000318"/>
    <property type="project" value="GO_Central"/>
</dbReference>
<dbReference type="GO" id="GO:0046705">
    <property type="term" value="P:CDP biosynthetic process"/>
    <property type="evidence" value="ECO:0000318"/>
    <property type="project" value="GO_Central"/>
</dbReference>
<feature type="compositionally biased region" description="Basic and acidic residues" evidence="10">
    <location>
        <begin position="40"/>
        <end position="51"/>
    </location>
</feature>
<dbReference type="EC" id="2.7.4.3" evidence="2"/>
<evidence type="ECO:0000313" key="11">
    <source>
        <dbReference type="EMBL" id="EEF40566.1"/>
    </source>
</evidence>
<dbReference type="GO" id="GO:0006207">
    <property type="term" value="P:'de novo' pyrimidine nucleobase biosynthetic process"/>
    <property type="evidence" value="ECO:0007669"/>
    <property type="project" value="InterPro"/>
</dbReference>
<dbReference type="eggNOG" id="KOG3079">
    <property type="taxonomic scope" value="Eukaryota"/>
</dbReference>
<dbReference type="PANTHER" id="PTHR23359">
    <property type="entry name" value="NUCLEOTIDE KINASE"/>
    <property type="match status" value="1"/>
</dbReference>
<evidence type="ECO:0000313" key="12">
    <source>
        <dbReference type="Proteomes" id="UP000008311"/>
    </source>
</evidence>
<keyword evidence="12" id="KW-1185">Reference proteome</keyword>
<dbReference type="GO" id="GO:0005524">
    <property type="term" value="F:ATP binding"/>
    <property type="evidence" value="ECO:0007669"/>
    <property type="project" value="UniProtKB-KW"/>
</dbReference>
<proteinExistence type="inferred from homology"/>
<dbReference type="GO" id="GO:0004017">
    <property type="term" value="F:AMP kinase activity"/>
    <property type="evidence" value="ECO:0007669"/>
    <property type="project" value="UniProtKB-EC"/>
</dbReference>
<accession>B9S6Y7</accession>
<dbReference type="GO" id="GO:0005634">
    <property type="term" value="C:nucleus"/>
    <property type="evidence" value="ECO:0000318"/>
    <property type="project" value="GO_Central"/>
</dbReference>
<dbReference type="NCBIfam" id="TIGR01359">
    <property type="entry name" value="UMP_CMP_kin_fam"/>
    <property type="match status" value="1"/>
</dbReference>
<dbReference type="OrthoDB" id="439792at2759"/>
<name>B9S6Y7_RICCO</name>
<evidence type="ECO:0000256" key="9">
    <source>
        <dbReference type="RuleBase" id="RU003330"/>
    </source>
</evidence>
<feature type="compositionally biased region" description="Basic and acidic residues" evidence="10">
    <location>
        <begin position="1"/>
        <end position="31"/>
    </location>
</feature>
<reference evidence="12" key="1">
    <citation type="journal article" date="2010" name="Nat. Biotechnol.">
        <title>Draft genome sequence of the oilseed species Ricinus communis.</title>
        <authorList>
            <person name="Chan A.P."/>
            <person name="Crabtree J."/>
            <person name="Zhao Q."/>
            <person name="Lorenzi H."/>
            <person name="Orvis J."/>
            <person name="Puiu D."/>
            <person name="Melake-Berhan A."/>
            <person name="Jones K.M."/>
            <person name="Redman J."/>
            <person name="Chen G."/>
            <person name="Cahoon E.B."/>
            <person name="Gedil M."/>
            <person name="Stanke M."/>
            <person name="Haas B.J."/>
            <person name="Wortman J.R."/>
            <person name="Fraser-Liggett C.M."/>
            <person name="Ravel J."/>
            <person name="Rabinowicz P.D."/>
        </authorList>
    </citation>
    <scope>NUCLEOTIDE SEQUENCE [LARGE SCALE GENOMIC DNA]</scope>
    <source>
        <strain evidence="12">cv. Hale</strain>
    </source>
</reference>
<evidence type="ECO:0000256" key="7">
    <source>
        <dbReference type="ARBA" id="ARBA00031517"/>
    </source>
</evidence>
<dbReference type="EMBL" id="EQ973883">
    <property type="protein sequence ID" value="EEF40566.1"/>
    <property type="molecule type" value="Genomic_DNA"/>
</dbReference>
<dbReference type="Pfam" id="PF00406">
    <property type="entry name" value="ADK"/>
    <property type="match status" value="1"/>
</dbReference>
<evidence type="ECO:0000256" key="10">
    <source>
        <dbReference type="SAM" id="MobiDB-lite"/>
    </source>
</evidence>
<dbReference type="InterPro" id="IPR006266">
    <property type="entry name" value="UMP_CMP_kinase"/>
</dbReference>
<evidence type="ECO:0000256" key="8">
    <source>
        <dbReference type="ARBA" id="ARBA00048116"/>
    </source>
</evidence>
<dbReference type="STRING" id="3988.B9S6Y7"/>
<sequence>MDSVLDDAKEVGINEIISDHEEERSEVVSDHQEEETSEVVADHHGKKTNEIVSEKVEKEPVFEETTNEIASVGVEKKTVSEEMTNENLPVKRNPRVVFVLGGPGGGKSTQCANLAKQIGYTHLSSGDLLRKAMKLDAENGTMIESIIKEGKSVPSDVTMRILQKAIDESGNDKFLLDGFPRDEEIRSAFETATNIEPELVLFFDCSAEEREKRILSRNEGRVDDNPDSLRKRFKYFEEHTLPVVDYYRSKGIVSEVDAAKPTEEVFEKLKSILNPASEMQPEEGKLEATCELEKEIMNIKI</sequence>
<keyword evidence="3 9" id="KW-0808">Transferase</keyword>
<dbReference type="InterPro" id="IPR027417">
    <property type="entry name" value="P-loop_NTPase"/>
</dbReference>
<dbReference type="HAMAP" id="MF_00235">
    <property type="entry name" value="Adenylate_kinase_Adk"/>
    <property type="match status" value="1"/>
</dbReference>
<comment type="catalytic activity">
    <reaction evidence="8">
        <text>UMP + ATP = UDP + ADP</text>
        <dbReference type="Rhea" id="RHEA:24400"/>
        <dbReference type="ChEBI" id="CHEBI:30616"/>
        <dbReference type="ChEBI" id="CHEBI:57865"/>
        <dbReference type="ChEBI" id="CHEBI:58223"/>
        <dbReference type="ChEBI" id="CHEBI:456216"/>
        <dbReference type="EC" id="2.7.4.14"/>
    </reaction>
</comment>
<dbReference type="CDD" id="cd01428">
    <property type="entry name" value="ADK"/>
    <property type="match status" value="1"/>
</dbReference>
<evidence type="ECO:0000256" key="4">
    <source>
        <dbReference type="ARBA" id="ARBA00022741"/>
    </source>
</evidence>
<evidence type="ECO:0000256" key="1">
    <source>
        <dbReference type="ARBA" id="ARBA00007220"/>
    </source>
</evidence>
<dbReference type="AlphaFoldDB" id="B9S6Y7"/>
<dbReference type="Gene3D" id="3.40.50.300">
    <property type="entry name" value="P-loop containing nucleotide triphosphate hydrolases"/>
    <property type="match status" value="1"/>
</dbReference>
<dbReference type="InterPro" id="IPR000850">
    <property type="entry name" value="Adenylat/UMP-CMP_kin"/>
</dbReference>
<dbReference type="Proteomes" id="UP000008311">
    <property type="component" value="Unassembled WGS sequence"/>
</dbReference>
<evidence type="ECO:0000256" key="6">
    <source>
        <dbReference type="ARBA" id="ARBA00022840"/>
    </source>
</evidence>
<keyword evidence="5 9" id="KW-0418">Kinase</keyword>
<evidence type="ECO:0000256" key="2">
    <source>
        <dbReference type="ARBA" id="ARBA00012955"/>
    </source>
</evidence>
<evidence type="ECO:0000256" key="3">
    <source>
        <dbReference type="ARBA" id="ARBA00022679"/>
    </source>
</evidence>
<comment type="similarity">
    <text evidence="1 9">Belongs to the adenylate kinase family.</text>
</comment>
<dbReference type="PRINTS" id="PR00094">
    <property type="entry name" value="ADENYLTKNASE"/>
</dbReference>
<evidence type="ECO:0000256" key="5">
    <source>
        <dbReference type="ARBA" id="ARBA00022777"/>
    </source>
</evidence>
<protein>
    <recommendedName>
        <fullName evidence="2">adenylate kinase</fullName>
        <ecNumber evidence="2">2.7.4.3</ecNumber>
    </recommendedName>
    <alternativeName>
        <fullName evidence="7">ATP:AMP phosphotransferase</fullName>
    </alternativeName>
</protein>
<keyword evidence="4" id="KW-0547">Nucleotide-binding</keyword>
<dbReference type="InParanoid" id="B9S6Y7"/>
<dbReference type="GO" id="GO:0005737">
    <property type="term" value="C:cytoplasm"/>
    <property type="evidence" value="ECO:0000318"/>
    <property type="project" value="GO_Central"/>
</dbReference>
<keyword evidence="6" id="KW-0067">ATP-binding</keyword>
<gene>
    <name evidence="11" type="ORF">RCOM_1329770</name>
</gene>